<reference evidence="3 4" key="1">
    <citation type="journal article" date="2018" name="PLoS Genet.">
        <title>Population sequencing reveals clonal diversity and ancestral inbreeding in the grapevine cultivar Chardonnay.</title>
        <authorList>
            <person name="Roach M.J."/>
            <person name="Johnson D.L."/>
            <person name="Bohlmann J."/>
            <person name="van Vuuren H.J."/>
            <person name="Jones S.J."/>
            <person name="Pretorius I.S."/>
            <person name="Schmidt S.A."/>
            <person name="Borneman A.R."/>
        </authorList>
    </citation>
    <scope>NUCLEOTIDE SEQUENCE [LARGE SCALE GENOMIC DNA]</scope>
    <source>
        <strain evidence="4">cv. Chardonnay</strain>
        <tissue evidence="3">Leaf</tissue>
    </source>
</reference>
<feature type="domain" description="Reverse transcriptase" evidence="2">
    <location>
        <begin position="533"/>
        <end position="813"/>
    </location>
</feature>
<evidence type="ECO:0000313" key="3">
    <source>
        <dbReference type="EMBL" id="RVW49549.1"/>
    </source>
</evidence>
<dbReference type="SUPFAM" id="SSF56672">
    <property type="entry name" value="DNA/RNA polymerases"/>
    <property type="match status" value="1"/>
</dbReference>
<name>A0A438EP77_VITVI</name>
<evidence type="ECO:0000256" key="1">
    <source>
        <dbReference type="SAM" id="MobiDB-lite"/>
    </source>
</evidence>
<dbReference type="AlphaFoldDB" id="A0A438EP77"/>
<dbReference type="Pfam" id="PF00078">
    <property type="entry name" value="RVT_1"/>
    <property type="match status" value="1"/>
</dbReference>
<feature type="compositionally biased region" description="Low complexity" evidence="1">
    <location>
        <begin position="53"/>
        <end position="64"/>
    </location>
</feature>
<dbReference type="InterPro" id="IPR043502">
    <property type="entry name" value="DNA/RNA_pol_sf"/>
</dbReference>
<feature type="region of interest" description="Disordered" evidence="1">
    <location>
        <begin position="49"/>
        <end position="76"/>
    </location>
</feature>
<protein>
    <submittedName>
        <fullName evidence="3">Transposon TX1 uncharacterized 149 kDa protein</fullName>
    </submittedName>
</protein>
<organism evidence="3 4">
    <name type="scientific">Vitis vinifera</name>
    <name type="common">Grape</name>
    <dbReference type="NCBI Taxonomy" id="29760"/>
    <lineage>
        <taxon>Eukaryota</taxon>
        <taxon>Viridiplantae</taxon>
        <taxon>Streptophyta</taxon>
        <taxon>Embryophyta</taxon>
        <taxon>Tracheophyta</taxon>
        <taxon>Spermatophyta</taxon>
        <taxon>Magnoliopsida</taxon>
        <taxon>eudicotyledons</taxon>
        <taxon>Gunneridae</taxon>
        <taxon>Pentapetalae</taxon>
        <taxon>rosids</taxon>
        <taxon>Vitales</taxon>
        <taxon>Vitaceae</taxon>
        <taxon>Viteae</taxon>
        <taxon>Vitis</taxon>
    </lineage>
</organism>
<sequence length="980" mass="112026">MEEASSGTGEGVAIARVFNRGRGSEAVRGAVMGPLRMILADGREAEVSDLVGRESGNSEEVSEGVSERVSQEDEEERAEEGELCWHFGSLDKFSRYLEMPTEGFEGEILFLLKRMKERKLQKGKLNGANNCDKMKVIKALIKKNRVDLVCLQETKIREMSMGIIRSLGVGRFLEWGVVDSRGAVGGVYGPTLRRNRESFWEKLGALKGLWNGSWCVAGDFNVILSPEEHSRGGSLNSNMRRFSEVIEDLELKDLPMGWDSHFGDARQFVLPRPVSDHFPLLLDGGGLRKGPFPFRFENMLLKVEGVKDLLKYWWEEGSFNGSPSFILAEKLKFMKVKLKEWNRNTFGRVEYRKNLALEQMEFWDAKEKISRLSLEELEARNEARKDYKKWVLLEEITWKKKSREVWLKEGDRNTGFFHKMANARRRRNNVDRIKINGAWLMEENGIRKGIANAFRPLLSNPREWRPSVSELQFETLEPLDASALEIPFMEEEVFDALLGYNGDKAPRPDGFSMAFWQFAWNFMKADVICFFKEFYENGKFVKSLNATFMVLIPKKAGVEDLGDFSPISLAGSLYKWLAKVLANRLKKVVGKVVSKAQGVFVEGRQILDAVLIANEAIDSVLKNNESGILCKLDIENAYDNVDWTFILTVMQNMGFGEKWIRWIKWCISTTSFSVLVNGTPTGFFQSSRGLRQGDPLSPYLFVIAMEVFSVFLKRVVEGGFLSGSRVKGRSEERVLISHVLFADDTLVFYKPSQDQLTYLSWLLIWFEAVSGLKINLKKSELIPVGRVENMDDLAWEFGCRLGSLPTTYLGMPLGALFKSVTVWDGVEEHFRRRLAMWKRQYLSKGGRATLIRSTLSNLPIYLMSLLCLPSSVKRRLEKIQRDFLWGGGNLERKPHLVRWELVCLSKKKGGLGVKCLSFLNKALLAKWNWRFANEREALWNQVIREKYGEDRRGLVLSRSERGSCYGVVERNKDGLEVGER</sequence>
<evidence type="ECO:0000259" key="2">
    <source>
        <dbReference type="PROSITE" id="PS50878"/>
    </source>
</evidence>
<comment type="caution">
    <text evidence="3">The sequence shown here is derived from an EMBL/GenBank/DDBJ whole genome shotgun (WGS) entry which is preliminary data.</text>
</comment>
<dbReference type="SUPFAM" id="SSF56219">
    <property type="entry name" value="DNase I-like"/>
    <property type="match status" value="1"/>
</dbReference>
<accession>A0A438EP77</accession>
<dbReference type="InterPro" id="IPR036691">
    <property type="entry name" value="Endo/exonu/phosph_ase_sf"/>
</dbReference>
<proteinExistence type="predicted"/>
<gene>
    <name evidence="3" type="primary">YTX2_317</name>
    <name evidence="3" type="ORF">CK203_114056</name>
</gene>
<dbReference type="PROSITE" id="PS50878">
    <property type="entry name" value="RT_POL"/>
    <property type="match status" value="1"/>
</dbReference>
<dbReference type="PANTHER" id="PTHR33116:SF78">
    <property type="entry name" value="OS12G0587133 PROTEIN"/>
    <property type="match status" value="1"/>
</dbReference>
<evidence type="ECO:0000313" key="4">
    <source>
        <dbReference type="Proteomes" id="UP000288805"/>
    </source>
</evidence>
<dbReference type="EMBL" id="QGNW01001224">
    <property type="protein sequence ID" value="RVW49549.1"/>
    <property type="molecule type" value="Genomic_DNA"/>
</dbReference>
<dbReference type="PANTHER" id="PTHR33116">
    <property type="entry name" value="REVERSE TRANSCRIPTASE ZINC-BINDING DOMAIN-CONTAINING PROTEIN-RELATED-RELATED"/>
    <property type="match status" value="1"/>
</dbReference>
<dbReference type="InterPro" id="IPR000477">
    <property type="entry name" value="RT_dom"/>
</dbReference>
<dbReference type="Proteomes" id="UP000288805">
    <property type="component" value="Unassembled WGS sequence"/>
</dbReference>
<dbReference type="Gene3D" id="3.60.10.10">
    <property type="entry name" value="Endonuclease/exonuclease/phosphatase"/>
    <property type="match status" value="1"/>
</dbReference>
<dbReference type="CDD" id="cd01650">
    <property type="entry name" value="RT_nLTR_like"/>
    <property type="match status" value="1"/>
</dbReference>